<gene>
    <name evidence="4" type="ORF">GRI91_13800</name>
</gene>
<evidence type="ECO:0000313" key="5">
    <source>
        <dbReference type="Proteomes" id="UP000438476"/>
    </source>
</evidence>
<evidence type="ECO:0000313" key="4">
    <source>
        <dbReference type="EMBL" id="MXO66834.1"/>
    </source>
</evidence>
<dbReference type="OrthoDB" id="9802898at2"/>
<dbReference type="EC" id="4.1.2.41" evidence="4"/>
<dbReference type="CDD" id="cd06558">
    <property type="entry name" value="crotonase-like"/>
    <property type="match status" value="1"/>
</dbReference>
<dbReference type="InterPro" id="IPR001753">
    <property type="entry name" value="Enoyl-CoA_hydra/iso"/>
</dbReference>
<dbReference type="EC" id="4.2.1.101" evidence="4"/>
<dbReference type="InterPro" id="IPR018376">
    <property type="entry name" value="Enoyl-CoA_hyd/isom_CS"/>
</dbReference>
<evidence type="ECO:0000256" key="1">
    <source>
        <dbReference type="ARBA" id="ARBA00005254"/>
    </source>
</evidence>
<dbReference type="NCBIfam" id="NF006588">
    <property type="entry name" value="PRK09120.1"/>
    <property type="match status" value="1"/>
</dbReference>
<dbReference type="Pfam" id="PF00378">
    <property type="entry name" value="ECH_1"/>
    <property type="match status" value="1"/>
</dbReference>
<dbReference type="InterPro" id="IPR029045">
    <property type="entry name" value="ClpP/crotonase-like_dom_sf"/>
</dbReference>
<dbReference type="InterPro" id="IPR051683">
    <property type="entry name" value="Enoyl-CoA_Hydratase/Isomerase"/>
</dbReference>
<dbReference type="PANTHER" id="PTHR42964">
    <property type="entry name" value="ENOYL-COA HYDRATASE"/>
    <property type="match status" value="1"/>
</dbReference>
<dbReference type="Proteomes" id="UP000438476">
    <property type="component" value="Unassembled WGS sequence"/>
</dbReference>
<keyword evidence="4" id="KW-0456">Lyase</keyword>
<proteinExistence type="inferred from homology"/>
<comment type="caution">
    <text evidence="4">The sequence shown here is derived from an EMBL/GenBank/DDBJ whole genome shotgun (WGS) entry which is preliminary data.</text>
</comment>
<dbReference type="GO" id="GO:0016829">
    <property type="term" value="F:lyase activity"/>
    <property type="evidence" value="ECO:0007669"/>
    <property type="project" value="UniProtKB-KW"/>
</dbReference>
<dbReference type="PANTHER" id="PTHR42964:SF1">
    <property type="entry name" value="POLYKETIDE BIOSYNTHESIS ENOYL-COA HYDRATASE PKSH-RELATED"/>
    <property type="match status" value="1"/>
</dbReference>
<protein>
    <submittedName>
        <fullName evidence="4">p-hydroxycinnamoyl CoA hydratase/lyase</fullName>
        <ecNumber evidence="4">4.1.2.41</ecNumber>
        <ecNumber evidence="4">4.2.1.101</ecNumber>
    </submittedName>
</protein>
<name>A0A6I4T6J5_9SPHN</name>
<accession>A0A6I4T6J5</accession>
<dbReference type="GO" id="GO:0008300">
    <property type="term" value="P:isoprenoid catabolic process"/>
    <property type="evidence" value="ECO:0007669"/>
    <property type="project" value="TreeGrafter"/>
</dbReference>
<dbReference type="RefSeq" id="WP_160737273.1">
    <property type="nucleotide sequence ID" value="NZ_WTYT01000006.1"/>
</dbReference>
<feature type="region of interest" description="Disordered" evidence="3">
    <location>
        <begin position="247"/>
        <end position="280"/>
    </location>
</feature>
<dbReference type="SUPFAM" id="SSF52096">
    <property type="entry name" value="ClpP/crotonase"/>
    <property type="match status" value="1"/>
</dbReference>
<dbReference type="EMBL" id="WTYT01000006">
    <property type="protein sequence ID" value="MXO66834.1"/>
    <property type="molecule type" value="Genomic_DNA"/>
</dbReference>
<dbReference type="PROSITE" id="PS00166">
    <property type="entry name" value="ENOYL_COA_HYDRATASE"/>
    <property type="match status" value="1"/>
</dbReference>
<organism evidence="4 5">
    <name type="scientific">Altericroceibacterium endophyticum</name>
    <dbReference type="NCBI Taxonomy" id="1808508"/>
    <lineage>
        <taxon>Bacteria</taxon>
        <taxon>Pseudomonadati</taxon>
        <taxon>Pseudomonadota</taxon>
        <taxon>Alphaproteobacteria</taxon>
        <taxon>Sphingomonadales</taxon>
        <taxon>Erythrobacteraceae</taxon>
        <taxon>Altericroceibacterium</taxon>
    </lineage>
</organism>
<keyword evidence="5" id="KW-1185">Reference proteome</keyword>
<evidence type="ECO:0000256" key="2">
    <source>
        <dbReference type="RuleBase" id="RU003707"/>
    </source>
</evidence>
<dbReference type="AlphaFoldDB" id="A0A6I4T6J5"/>
<dbReference type="Gene3D" id="3.90.226.10">
    <property type="entry name" value="2-enoyl-CoA Hydratase, Chain A, domain 1"/>
    <property type="match status" value="1"/>
</dbReference>
<comment type="similarity">
    <text evidence="1 2">Belongs to the enoyl-CoA hydratase/isomerase family.</text>
</comment>
<dbReference type="Gene3D" id="6.10.250.2850">
    <property type="match status" value="1"/>
</dbReference>
<reference evidence="4 5" key="1">
    <citation type="submission" date="2019-12" db="EMBL/GenBank/DDBJ databases">
        <title>Genomic-based taxomic classification of the family Erythrobacteraceae.</title>
        <authorList>
            <person name="Xu L."/>
        </authorList>
    </citation>
    <scope>NUCLEOTIDE SEQUENCE [LARGE SCALE GENOMIC DNA]</scope>
    <source>
        <strain evidence="4 5">LMG 29518</strain>
    </source>
</reference>
<evidence type="ECO:0000256" key="3">
    <source>
        <dbReference type="SAM" id="MobiDB-lite"/>
    </source>
</evidence>
<sequence length="280" mass="31164">MSENTVEQQEYTTVKLDVDDGIGWVTLNRPEKRNAMSPTLNREMIALLDEIELRDDIGVVVLTGAGESFSAGMDLKEYFREVEGESPVVQARVRRMATDWMWRKLMHYAKPTIAMVNGWCFGGAFTPLVACDLAFAADEAQFGLSEINWGIIPAGNVTRAVAQVMTDRDALYYIMTGEPFDGQEASRMRLVNRSVPRAELRGHVEQVARNLLTKNPTVLRNAKSAFKYVESMDWGTAEAVLGSMAAATAASDPEKGRRKGMSQFLDEKSYKPGFGGYKRD</sequence>